<gene>
    <name evidence="2" type="ORF">GCM10012287_14790</name>
</gene>
<dbReference type="EMBL" id="BMMP01000004">
    <property type="protein sequence ID" value="GGO45852.1"/>
    <property type="molecule type" value="Genomic_DNA"/>
</dbReference>
<evidence type="ECO:0008006" key="4">
    <source>
        <dbReference type="Google" id="ProtNLM"/>
    </source>
</evidence>
<keyword evidence="1" id="KW-1133">Transmembrane helix</keyword>
<keyword evidence="1" id="KW-0812">Transmembrane</keyword>
<evidence type="ECO:0000256" key="1">
    <source>
        <dbReference type="SAM" id="Phobius"/>
    </source>
</evidence>
<name>A0ABQ2M2D7_9ACTN</name>
<organism evidence="2 3">
    <name type="scientific">Streptomyces daqingensis</name>
    <dbReference type="NCBI Taxonomy" id="1472640"/>
    <lineage>
        <taxon>Bacteria</taxon>
        <taxon>Bacillati</taxon>
        <taxon>Actinomycetota</taxon>
        <taxon>Actinomycetes</taxon>
        <taxon>Kitasatosporales</taxon>
        <taxon>Streptomycetaceae</taxon>
        <taxon>Streptomyces</taxon>
    </lineage>
</organism>
<reference evidence="3" key="1">
    <citation type="journal article" date="2019" name="Int. J. Syst. Evol. Microbiol.">
        <title>The Global Catalogue of Microorganisms (GCM) 10K type strain sequencing project: providing services to taxonomists for standard genome sequencing and annotation.</title>
        <authorList>
            <consortium name="The Broad Institute Genomics Platform"/>
            <consortium name="The Broad Institute Genome Sequencing Center for Infectious Disease"/>
            <person name="Wu L."/>
            <person name="Ma J."/>
        </authorList>
    </citation>
    <scope>NUCLEOTIDE SEQUENCE [LARGE SCALE GENOMIC DNA]</scope>
    <source>
        <strain evidence="3">CGMCC 4.7178</strain>
    </source>
</reference>
<feature type="transmembrane region" description="Helical" evidence="1">
    <location>
        <begin position="90"/>
        <end position="109"/>
    </location>
</feature>
<evidence type="ECO:0000313" key="3">
    <source>
        <dbReference type="Proteomes" id="UP000631535"/>
    </source>
</evidence>
<keyword evidence="3" id="KW-1185">Reference proteome</keyword>
<feature type="transmembrane region" description="Helical" evidence="1">
    <location>
        <begin position="51"/>
        <end position="70"/>
    </location>
</feature>
<evidence type="ECO:0000313" key="2">
    <source>
        <dbReference type="EMBL" id="GGO45852.1"/>
    </source>
</evidence>
<dbReference type="Proteomes" id="UP000631535">
    <property type="component" value="Unassembled WGS sequence"/>
</dbReference>
<comment type="caution">
    <text evidence="2">The sequence shown here is derived from an EMBL/GenBank/DDBJ whole genome shotgun (WGS) entry which is preliminary data.</text>
</comment>
<accession>A0ABQ2M2D7</accession>
<sequence>MTAALRNMRGGLAGLVGLTAVSAVCLTVEFTQGGEQVLAVCEGRAQPENLYVLSVPGLIAAVLAVVLYFFLRRRAAAGGGTAESPGRAGLVTVLLAGVALLGGALTVWGDYNQTVMAERAAQPGTLVACRVA</sequence>
<proteinExistence type="predicted"/>
<dbReference type="RefSeq" id="WP_189036280.1">
    <property type="nucleotide sequence ID" value="NZ_BMMP01000004.1"/>
</dbReference>
<keyword evidence="1" id="KW-0472">Membrane</keyword>
<protein>
    <recommendedName>
        <fullName evidence="4">Integral membrane protein</fullName>
    </recommendedName>
</protein>